<evidence type="ECO:0000259" key="1">
    <source>
        <dbReference type="PROSITE" id="PS50943"/>
    </source>
</evidence>
<gene>
    <name evidence="2" type="ORF">DM194_00485</name>
</gene>
<dbReference type="InterPro" id="IPR039554">
    <property type="entry name" value="HigA2-like_HTH"/>
</dbReference>
<dbReference type="EMBL" id="CP029829">
    <property type="protein sequence ID" value="AWU92875.1"/>
    <property type="molecule type" value="Genomic_DNA"/>
</dbReference>
<dbReference type="SUPFAM" id="SSF47413">
    <property type="entry name" value="lambda repressor-like DNA-binding domains"/>
    <property type="match status" value="1"/>
</dbReference>
<dbReference type="Gene3D" id="1.10.260.40">
    <property type="entry name" value="lambda repressor-like DNA-binding domains"/>
    <property type="match status" value="1"/>
</dbReference>
<dbReference type="KEGG" id="azm:DM194_00485"/>
<accession>A0A2U9S001</accession>
<evidence type="ECO:0000313" key="2">
    <source>
        <dbReference type="EMBL" id="AWU92875.1"/>
    </source>
</evidence>
<feature type="domain" description="HTH cro/C1-type" evidence="1">
    <location>
        <begin position="36"/>
        <end position="66"/>
    </location>
</feature>
<reference evidence="2 3" key="1">
    <citation type="journal article" date="2019" name="Int. J. Syst. Evol. Microbiol.">
        <title>Azospirillum ramasamyi sp. nov., a novel diazotrophic bacterium isolated from fermented bovine products.</title>
        <authorList>
            <person name="Anandham R."/>
            <person name="Heo J."/>
            <person name="Krishnamoorthy R."/>
            <person name="SenthilKumar M."/>
            <person name="Gopal N.O."/>
            <person name="Kim S.J."/>
            <person name="Kwon S.W."/>
        </authorList>
    </citation>
    <scope>NUCLEOTIDE SEQUENCE [LARGE SCALE GENOMIC DNA]</scope>
    <source>
        <strain evidence="2 3">M2T2B2</strain>
    </source>
</reference>
<keyword evidence="3" id="KW-1185">Reference proteome</keyword>
<proteinExistence type="predicted"/>
<protein>
    <submittedName>
        <fullName evidence="2">XRE family transcriptional regulator</fullName>
    </submittedName>
</protein>
<dbReference type="AlphaFoldDB" id="A0A2U9S001"/>
<dbReference type="RefSeq" id="WP_111065449.1">
    <property type="nucleotide sequence ID" value="NZ_CP029829.1"/>
</dbReference>
<dbReference type="GO" id="GO:0003677">
    <property type="term" value="F:DNA binding"/>
    <property type="evidence" value="ECO:0007669"/>
    <property type="project" value="InterPro"/>
</dbReference>
<dbReference type="Proteomes" id="UP000249605">
    <property type="component" value="Chromosome"/>
</dbReference>
<evidence type="ECO:0000313" key="3">
    <source>
        <dbReference type="Proteomes" id="UP000249605"/>
    </source>
</evidence>
<dbReference type="InterPro" id="IPR001387">
    <property type="entry name" value="Cro/C1-type_HTH"/>
</dbReference>
<dbReference type="Pfam" id="PF13744">
    <property type="entry name" value="HTH_37"/>
    <property type="match status" value="1"/>
</dbReference>
<sequence length="112" mass="12184">MTATIPFDQILSEMTDDERAAVDARAAGMLAEIDGLAELRRLAELTQGQVAETLNVKQPTVHQIEKRTDLYLSTLRRFVEAAGGELELRVSLPGRGAFKLTGIGELTSGSQR</sequence>
<dbReference type="OrthoDB" id="9797478at2"/>
<organism evidence="2 3">
    <name type="scientific">Azospirillum ramasamyi</name>
    <dbReference type="NCBI Taxonomy" id="682998"/>
    <lineage>
        <taxon>Bacteria</taxon>
        <taxon>Pseudomonadati</taxon>
        <taxon>Pseudomonadota</taxon>
        <taxon>Alphaproteobacteria</taxon>
        <taxon>Rhodospirillales</taxon>
        <taxon>Azospirillaceae</taxon>
        <taxon>Azospirillum</taxon>
    </lineage>
</organism>
<name>A0A2U9S001_9PROT</name>
<dbReference type="InterPro" id="IPR010982">
    <property type="entry name" value="Lambda_DNA-bd_dom_sf"/>
</dbReference>
<dbReference type="PROSITE" id="PS50943">
    <property type="entry name" value="HTH_CROC1"/>
    <property type="match status" value="1"/>
</dbReference>
<dbReference type="CDD" id="cd00093">
    <property type="entry name" value="HTH_XRE"/>
    <property type="match status" value="1"/>
</dbReference>